<sequence length="365" mass="39697">MMNSTSHTVASDINLSPPSVVSNSPSPQLSPPNQRVLPIPAFYLYRSNGVAVPLIALDELPPWLRIGREDWHSSEWQQYMSLVNEQPTIRVGEYEVFAIRGGKVYQLPTWRVVGVWEDGHSVGAGIVWDEEKKGKRGGKGMYHLSQGEEYDHMADEKLMDNGLMDGAGRSPGFTGGRMSGNENAAGGQGREQIEAVNPEGVTQHLPNTHPPSATHLDNSACDDAGCEGFSYFDLPISSNRPSHHYPQQPQHQQYSLPSQQAAVLSTSPTWPIKPSRSLSNNSYSSAGYNHLYSLTSDTGTETSVSSLSFSDIPHIDFQVPTLPRVPLGLTQSVPPCFAWGMSTSNGQFTPWLENSAGGEGSVCSV</sequence>
<dbReference type="OrthoDB" id="4185910at2759"/>
<evidence type="ECO:0000256" key="1">
    <source>
        <dbReference type="SAM" id="MobiDB-lite"/>
    </source>
</evidence>
<dbReference type="STRING" id="1658172.A0A1B7P7J8"/>
<feature type="compositionally biased region" description="Low complexity" evidence="1">
    <location>
        <begin position="15"/>
        <end position="32"/>
    </location>
</feature>
<evidence type="ECO:0000313" key="2">
    <source>
        <dbReference type="EMBL" id="OAX85004.1"/>
    </source>
</evidence>
<organism evidence="2 3">
    <name type="scientific">Emergomyces africanus</name>
    <dbReference type="NCBI Taxonomy" id="1955775"/>
    <lineage>
        <taxon>Eukaryota</taxon>
        <taxon>Fungi</taxon>
        <taxon>Dikarya</taxon>
        <taxon>Ascomycota</taxon>
        <taxon>Pezizomycotina</taxon>
        <taxon>Eurotiomycetes</taxon>
        <taxon>Eurotiomycetidae</taxon>
        <taxon>Onygenales</taxon>
        <taxon>Ajellomycetaceae</taxon>
        <taxon>Emergomyces</taxon>
    </lineage>
</organism>
<protein>
    <submittedName>
        <fullName evidence="2">Uncharacterized protein</fullName>
    </submittedName>
</protein>
<accession>A0A1B7P7J8</accession>
<keyword evidence="3" id="KW-1185">Reference proteome</keyword>
<feature type="compositionally biased region" description="Polar residues" evidence="1">
    <location>
        <begin position="1"/>
        <end position="14"/>
    </location>
</feature>
<comment type="caution">
    <text evidence="2">The sequence shown here is derived from an EMBL/GenBank/DDBJ whole genome shotgun (WGS) entry which is preliminary data.</text>
</comment>
<dbReference type="AlphaFoldDB" id="A0A1B7P7J8"/>
<proteinExistence type="predicted"/>
<feature type="region of interest" description="Disordered" evidence="1">
    <location>
        <begin position="1"/>
        <end position="32"/>
    </location>
</feature>
<name>A0A1B7P7J8_9EURO</name>
<dbReference type="Proteomes" id="UP000091918">
    <property type="component" value="Unassembled WGS sequence"/>
</dbReference>
<gene>
    <name evidence="2" type="ORF">ACJ72_00629</name>
</gene>
<reference evidence="2 3" key="1">
    <citation type="submission" date="2015-07" db="EMBL/GenBank/DDBJ databases">
        <title>Emmonsia species relationships and genome sequence.</title>
        <authorList>
            <person name="Cuomo C.A."/>
            <person name="Schwartz I.S."/>
            <person name="Kenyon C."/>
            <person name="de Hoog G.S."/>
            <person name="Govender N.P."/>
            <person name="Botha A."/>
            <person name="Moreno L."/>
            <person name="de Vries M."/>
            <person name="Munoz J.F."/>
            <person name="Stielow J.B."/>
        </authorList>
    </citation>
    <scope>NUCLEOTIDE SEQUENCE [LARGE SCALE GENOMIC DNA]</scope>
    <source>
        <strain evidence="2 3">CBS 136260</strain>
    </source>
</reference>
<dbReference type="EMBL" id="LGUA01000034">
    <property type="protein sequence ID" value="OAX85004.1"/>
    <property type="molecule type" value="Genomic_DNA"/>
</dbReference>
<evidence type="ECO:0000313" key="3">
    <source>
        <dbReference type="Proteomes" id="UP000091918"/>
    </source>
</evidence>